<evidence type="ECO:0000313" key="2">
    <source>
        <dbReference type="EMBL" id="CZR50758.1"/>
    </source>
</evidence>
<accession>A0A1L7WDG1</accession>
<keyword evidence="3" id="KW-1185">Reference proteome</keyword>
<organism evidence="2 3">
    <name type="scientific">Phialocephala subalpina</name>
    <dbReference type="NCBI Taxonomy" id="576137"/>
    <lineage>
        <taxon>Eukaryota</taxon>
        <taxon>Fungi</taxon>
        <taxon>Dikarya</taxon>
        <taxon>Ascomycota</taxon>
        <taxon>Pezizomycotina</taxon>
        <taxon>Leotiomycetes</taxon>
        <taxon>Helotiales</taxon>
        <taxon>Mollisiaceae</taxon>
        <taxon>Phialocephala</taxon>
        <taxon>Phialocephala fortinii species complex</taxon>
    </lineage>
</organism>
<evidence type="ECO:0000256" key="1">
    <source>
        <dbReference type="SAM" id="MobiDB-lite"/>
    </source>
</evidence>
<dbReference type="EMBL" id="FJOG01000001">
    <property type="protein sequence ID" value="CZR50758.1"/>
    <property type="molecule type" value="Genomic_DNA"/>
</dbReference>
<feature type="region of interest" description="Disordered" evidence="1">
    <location>
        <begin position="172"/>
        <end position="191"/>
    </location>
</feature>
<gene>
    <name evidence="2" type="ORF">PAC_00632</name>
</gene>
<feature type="compositionally biased region" description="Basic and acidic residues" evidence="1">
    <location>
        <begin position="177"/>
        <end position="191"/>
    </location>
</feature>
<dbReference type="Proteomes" id="UP000184330">
    <property type="component" value="Unassembled WGS sequence"/>
</dbReference>
<protein>
    <submittedName>
        <fullName evidence="2">Uncharacterized protein</fullName>
    </submittedName>
</protein>
<name>A0A1L7WDG1_9HELO</name>
<proteinExistence type="predicted"/>
<reference evidence="2 3" key="1">
    <citation type="submission" date="2016-03" db="EMBL/GenBank/DDBJ databases">
        <authorList>
            <person name="Ploux O."/>
        </authorList>
    </citation>
    <scope>NUCLEOTIDE SEQUENCE [LARGE SCALE GENOMIC DNA]</scope>
    <source>
        <strain evidence="2 3">UAMH 11012</strain>
    </source>
</reference>
<dbReference type="OrthoDB" id="3945378at2759"/>
<sequence length="204" mass="22358">MASQNDPHMVLMTDTSVSLTWNPYSPAMNWVSPPSKITNGKKIVGESSFPHQFAIQDAVMNVEPADPARPSAAGGVIGLKQISRLQWSITAIEWTIATNDIQGVNDISATGQLIPFVIGVFSLPTTAWGIFKNHREEAHKSNAQKDDSELDTPLKHLSFADAGLASPNGVYTAIKPRPNEQRDDFDLRPGSSEMREARTFWVSL</sequence>
<evidence type="ECO:0000313" key="3">
    <source>
        <dbReference type="Proteomes" id="UP000184330"/>
    </source>
</evidence>
<dbReference type="AlphaFoldDB" id="A0A1L7WDG1"/>